<dbReference type="InterPro" id="IPR002347">
    <property type="entry name" value="SDR_fam"/>
</dbReference>
<comment type="similarity">
    <text evidence="1 3">Belongs to the short-chain dehydrogenases/reductases (SDR) family.</text>
</comment>
<dbReference type="Pfam" id="PF00106">
    <property type="entry name" value="adh_short"/>
    <property type="match status" value="1"/>
</dbReference>
<dbReference type="CDD" id="cd05374">
    <property type="entry name" value="17beta-HSD-like_SDR_c"/>
    <property type="match status" value="1"/>
</dbReference>
<dbReference type="STRING" id="1054147.F4Q5W4"/>
<accession>F4Q5W4</accession>
<dbReference type="GeneID" id="14869954"/>
<dbReference type="SUPFAM" id="SSF51735">
    <property type="entry name" value="NAD(P)-binding Rossmann-fold domains"/>
    <property type="match status" value="1"/>
</dbReference>
<evidence type="ECO:0000313" key="5">
    <source>
        <dbReference type="Proteomes" id="UP000007797"/>
    </source>
</evidence>
<dbReference type="InterPro" id="IPR036291">
    <property type="entry name" value="NAD(P)-bd_dom_sf"/>
</dbReference>
<dbReference type="AlphaFoldDB" id="F4Q5W4"/>
<sequence length="280" mass="30838">MVLIFYITGATKGIGKSMVEKVLARGDKVAATSRDKKQLNDLFGKDSDKFLALSVALADEESVKKSIDVAVKHFGTLDVVINNAGYSQDGPVEETTDQQVRDNMDINLFGAWNVIRHSVPILREKRSGVILNISSVAGTIGYSGFGSYCATKFALDGMTECLAMELKPFNIKVATINPGTDFLANQKKKVAKSADYQSVYDFLDMHIQINGTQRGDPNKLVDVIFQVINHKGDIPNHLYIGPDANEMVENSLNAKLKDLKAWKDITTKTDIDGYVDKKNQ</sequence>
<dbReference type="PRINTS" id="PR00081">
    <property type="entry name" value="GDHRDH"/>
</dbReference>
<evidence type="ECO:0000313" key="4">
    <source>
        <dbReference type="EMBL" id="EGG17373.1"/>
    </source>
</evidence>
<dbReference type="EMBL" id="GL883021">
    <property type="protein sequence ID" value="EGG17373.1"/>
    <property type="molecule type" value="Genomic_DNA"/>
</dbReference>
<dbReference type="InterPro" id="IPR020904">
    <property type="entry name" value="Sc_DH/Rdtase_CS"/>
</dbReference>
<evidence type="ECO:0000256" key="3">
    <source>
        <dbReference type="RuleBase" id="RU000363"/>
    </source>
</evidence>
<proteinExistence type="inferred from homology"/>
<dbReference type="RefSeq" id="XP_004355857.1">
    <property type="nucleotide sequence ID" value="XM_004355804.1"/>
</dbReference>
<dbReference type="GO" id="GO:0016491">
    <property type="term" value="F:oxidoreductase activity"/>
    <property type="evidence" value="ECO:0007669"/>
    <property type="project" value="UniProtKB-KW"/>
</dbReference>
<dbReference type="PROSITE" id="PS00061">
    <property type="entry name" value="ADH_SHORT"/>
    <property type="match status" value="1"/>
</dbReference>
<dbReference type="OMA" id="MARIWFV"/>
<keyword evidence="2" id="KW-0560">Oxidoreductase</keyword>
<gene>
    <name evidence="4" type="ORF">DFA_08368</name>
</gene>
<dbReference type="Gene3D" id="3.40.50.720">
    <property type="entry name" value="NAD(P)-binding Rossmann-like Domain"/>
    <property type="match status" value="1"/>
</dbReference>
<dbReference type="InterPro" id="IPR051911">
    <property type="entry name" value="SDR_oxidoreductase"/>
</dbReference>
<dbReference type="Proteomes" id="UP000007797">
    <property type="component" value="Unassembled WGS sequence"/>
</dbReference>
<keyword evidence="5" id="KW-1185">Reference proteome</keyword>
<organism evidence="4 5">
    <name type="scientific">Cavenderia fasciculata</name>
    <name type="common">Slime mold</name>
    <name type="synonym">Dictyostelium fasciculatum</name>
    <dbReference type="NCBI Taxonomy" id="261658"/>
    <lineage>
        <taxon>Eukaryota</taxon>
        <taxon>Amoebozoa</taxon>
        <taxon>Evosea</taxon>
        <taxon>Eumycetozoa</taxon>
        <taxon>Dictyostelia</taxon>
        <taxon>Acytosteliales</taxon>
        <taxon>Cavenderiaceae</taxon>
        <taxon>Cavenderia</taxon>
    </lineage>
</organism>
<dbReference type="KEGG" id="dfa:DFA_08368"/>
<reference evidence="5" key="1">
    <citation type="journal article" date="2011" name="Genome Res.">
        <title>Phylogeny-wide analysis of social amoeba genomes highlights ancient origins for complex intercellular communication.</title>
        <authorList>
            <person name="Heidel A.J."/>
            <person name="Lawal H.M."/>
            <person name="Felder M."/>
            <person name="Schilde C."/>
            <person name="Helps N.R."/>
            <person name="Tunggal B."/>
            <person name="Rivero F."/>
            <person name="John U."/>
            <person name="Schleicher M."/>
            <person name="Eichinger L."/>
            <person name="Platzer M."/>
            <person name="Noegel A.A."/>
            <person name="Schaap P."/>
            <person name="Gloeckner G."/>
        </authorList>
    </citation>
    <scope>NUCLEOTIDE SEQUENCE [LARGE SCALE GENOMIC DNA]</scope>
    <source>
        <strain evidence="5">SH3</strain>
    </source>
</reference>
<evidence type="ECO:0000256" key="2">
    <source>
        <dbReference type="ARBA" id="ARBA00023002"/>
    </source>
</evidence>
<protein>
    <submittedName>
        <fullName evidence="4">Oxidoreductase</fullName>
    </submittedName>
</protein>
<dbReference type="PRINTS" id="PR00080">
    <property type="entry name" value="SDRFAMILY"/>
</dbReference>
<name>F4Q5W4_CACFS</name>
<evidence type="ECO:0000256" key="1">
    <source>
        <dbReference type="ARBA" id="ARBA00006484"/>
    </source>
</evidence>
<dbReference type="PANTHER" id="PTHR43976:SF16">
    <property type="entry name" value="SHORT-CHAIN DEHYDROGENASE_REDUCTASE FAMILY PROTEIN"/>
    <property type="match status" value="1"/>
</dbReference>
<dbReference type="PANTHER" id="PTHR43976">
    <property type="entry name" value="SHORT CHAIN DEHYDROGENASE"/>
    <property type="match status" value="1"/>
</dbReference>
<dbReference type="OrthoDB" id="13950at2759"/>